<protein>
    <submittedName>
        <fullName evidence="2">Uncharacterized protein</fullName>
    </submittedName>
</protein>
<evidence type="ECO:0000313" key="2">
    <source>
        <dbReference type="EMBL" id="WEW61817.1"/>
    </source>
</evidence>
<keyword evidence="1" id="KW-0732">Signal</keyword>
<feature type="chain" id="PRO_5042176323" evidence="1">
    <location>
        <begin position="21"/>
        <end position="141"/>
    </location>
</feature>
<dbReference type="Proteomes" id="UP001219355">
    <property type="component" value="Chromosome 5"/>
</dbReference>
<organism evidence="2 3">
    <name type="scientific">Emydomyces testavorans</name>
    <dbReference type="NCBI Taxonomy" id="2070801"/>
    <lineage>
        <taxon>Eukaryota</taxon>
        <taxon>Fungi</taxon>
        <taxon>Dikarya</taxon>
        <taxon>Ascomycota</taxon>
        <taxon>Pezizomycotina</taxon>
        <taxon>Eurotiomycetes</taxon>
        <taxon>Eurotiomycetidae</taxon>
        <taxon>Onygenales</taxon>
        <taxon>Nannizziopsiaceae</taxon>
        <taxon>Emydomyces</taxon>
    </lineage>
</organism>
<proteinExistence type="predicted"/>
<gene>
    <name evidence="2" type="ORF">PRK78_007313</name>
</gene>
<feature type="signal peptide" evidence="1">
    <location>
        <begin position="1"/>
        <end position="20"/>
    </location>
</feature>
<sequence length="141" mass="15172">MKAFAFIMFFLQALLVCAQAASKEAANPKLEKLSIATGDVVNTAEPHSKAEKASRSFGDVIEVDPKKLTAAIPPGSLDNGHGDNRKHARDLTKRQCPMSSPWLCDGVTCFNRSTHMCCRGGYLCGGSSVCVLNALRQIACR</sequence>
<evidence type="ECO:0000313" key="3">
    <source>
        <dbReference type="Proteomes" id="UP001219355"/>
    </source>
</evidence>
<keyword evidence="3" id="KW-1185">Reference proteome</keyword>
<dbReference type="EMBL" id="CP120631">
    <property type="protein sequence ID" value="WEW61817.1"/>
    <property type="molecule type" value="Genomic_DNA"/>
</dbReference>
<reference evidence="2" key="1">
    <citation type="submission" date="2023-03" db="EMBL/GenBank/DDBJ databases">
        <title>Emydomyces testavorans Genome Sequence.</title>
        <authorList>
            <person name="Hoyer L."/>
        </authorList>
    </citation>
    <scope>NUCLEOTIDE SEQUENCE</scope>
    <source>
        <strain evidence="2">16-2883</strain>
    </source>
</reference>
<dbReference type="AlphaFoldDB" id="A0AAF0DNH4"/>
<evidence type="ECO:0000256" key="1">
    <source>
        <dbReference type="SAM" id="SignalP"/>
    </source>
</evidence>
<name>A0AAF0DNH4_9EURO</name>
<accession>A0AAF0DNH4</accession>